<dbReference type="STRING" id="505249.SAMN06295997_10479"/>
<gene>
    <name evidence="3" type="primary">ccoS</name>
    <name evidence="3" type="ORF">AMRN_0670</name>
    <name evidence="5" type="ORF">B0F89_10468</name>
    <name evidence="4" type="ORF">CPH92_06685</name>
</gene>
<reference evidence="3 8" key="4">
    <citation type="submission" date="2018-08" db="EMBL/GenBank/DDBJ databases">
        <title>Complete genome of the Arcobacter marinus type strain JCM 15502.</title>
        <authorList>
            <person name="Miller W.G."/>
            <person name="Yee E."/>
            <person name="Huynh S."/>
            <person name="Parker C.T."/>
        </authorList>
    </citation>
    <scope>NUCLEOTIDE SEQUENCE [LARGE SCALE GENOMIC DNA]</scope>
    <source>
        <strain evidence="3 8">JCM 15502</strain>
    </source>
</reference>
<keyword evidence="2" id="KW-0812">Transmembrane</keyword>
<dbReference type="Pfam" id="PF03597">
    <property type="entry name" value="FixS"/>
    <property type="match status" value="1"/>
</dbReference>
<evidence type="ECO:0000313" key="4">
    <source>
        <dbReference type="EMBL" id="PHO15486.1"/>
    </source>
</evidence>
<dbReference type="Proteomes" id="UP000224740">
    <property type="component" value="Unassembled WGS sequence"/>
</dbReference>
<dbReference type="EMBL" id="NXAO01000026">
    <property type="protein sequence ID" value="PHO15486.1"/>
    <property type="molecule type" value="Genomic_DNA"/>
</dbReference>
<dbReference type="EMBL" id="PTIW01000004">
    <property type="protein sequence ID" value="PPK62297.1"/>
    <property type="molecule type" value="Genomic_DNA"/>
</dbReference>
<dbReference type="Proteomes" id="UP000239861">
    <property type="component" value="Unassembled WGS sequence"/>
</dbReference>
<reference evidence="4" key="2">
    <citation type="submission" date="2017-09" db="EMBL/GenBank/DDBJ databases">
        <authorList>
            <person name="Perez-Cataluna A."/>
            <person name="Figueras M.J."/>
            <person name="Salas-Masso N."/>
        </authorList>
    </citation>
    <scope>NUCLEOTIDE SEQUENCE</scope>
    <source>
        <strain evidence="4">CECT 7727</strain>
    </source>
</reference>
<dbReference type="InterPro" id="IPR004714">
    <property type="entry name" value="Cyt_oxidase_maturation_cbb3"/>
</dbReference>
<keyword evidence="2" id="KW-0472">Membrane</keyword>
<dbReference type="RefSeq" id="WP_079577354.1">
    <property type="nucleotide sequence ID" value="NZ_CP032101.1"/>
</dbReference>
<dbReference type="Proteomes" id="UP000264693">
    <property type="component" value="Chromosome"/>
</dbReference>
<evidence type="ECO:0000256" key="1">
    <source>
        <dbReference type="SAM" id="MobiDB-lite"/>
    </source>
</evidence>
<name>A0A1T5A5E4_9BACT</name>
<protein>
    <submittedName>
        <fullName evidence="4">Cbb3-type cytochrome oxidase assembly protein CcoS</fullName>
    </submittedName>
    <submittedName>
        <fullName evidence="5">Cbb3-type cytochrome oxidase maturation protein</fullName>
    </submittedName>
    <submittedName>
        <fullName evidence="3">Cytochrome oxidase maturation protein, cbb3-type</fullName>
    </submittedName>
</protein>
<reference evidence="5 7" key="3">
    <citation type="submission" date="2018-02" db="EMBL/GenBank/DDBJ databases">
        <title>Subsurface microbial communities from deep shales in Ohio and West Virginia, USA.</title>
        <authorList>
            <person name="Wrighton K."/>
        </authorList>
    </citation>
    <scope>NUCLEOTIDE SEQUENCE [LARGE SCALE GENOMIC DNA]</scope>
    <source>
        <strain evidence="5 7">MARC-MIP3H16</strain>
    </source>
</reference>
<proteinExistence type="predicted"/>
<evidence type="ECO:0000313" key="7">
    <source>
        <dbReference type="Proteomes" id="UP000239861"/>
    </source>
</evidence>
<dbReference type="AlphaFoldDB" id="A0A1T5A5E4"/>
<accession>A0A1T5A5E4</accession>
<organism evidence="5 7">
    <name type="scientific">Malaciobacter marinus</name>
    <dbReference type="NCBI Taxonomy" id="505249"/>
    <lineage>
        <taxon>Bacteria</taxon>
        <taxon>Pseudomonadati</taxon>
        <taxon>Campylobacterota</taxon>
        <taxon>Epsilonproteobacteria</taxon>
        <taxon>Campylobacterales</taxon>
        <taxon>Arcobacteraceae</taxon>
        <taxon>Malaciobacter</taxon>
    </lineage>
</organism>
<evidence type="ECO:0000256" key="2">
    <source>
        <dbReference type="SAM" id="Phobius"/>
    </source>
</evidence>
<evidence type="ECO:0000313" key="6">
    <source>
        <dbReference type="Proteomes" id="UP000224740"/>
    </source>
</evidence>
<evidence type="ECO:0000313" key="5">
    <source>
        <dbReference type="EMBL" id="PPK62297.1"/>
    </source>
</evidence>
<feature type="region of interest" description="Disordered" evidence="1">
    <location>
        <begin position="54"/>
        <end position="75"/>
    </location>
</feature>
<keyword evidence="6" id="KW-1185">Reference proteome</keyword>
<evidence type="ECO:0000313" key="8">
    <source>
        <dbReference type="Proteomes" id="UP000264693"/>
    </source>
</evidence>
<reference evidence="6" key="1">
    <citation type="submission" date="2017-09" db="EMBL/GenBank/DDBJ databases">
        <title>Arcobacter canalis sp. nov., a new species isolated from a water canal contaminated with urban sewage.</title>
        <authorList>
            <person name="Perez-Cataluna A."/>
            <person name="Salas-Masso N."/>
            <person name="Figueras M.J."/>
        </authorList>
    </citation>
    <scope>NUCLEOTIDE SEQUENCE [LARGE SCALE GENOMIC DNA]</scope>
    <source>
        <strain evidence="6">CECT 7727</strain>
    </source>
</reference>
<feature type="transmembrane region" description="Helical" evidence="2">
    <location>
        <begin position="6"/>
        <end position="28"/>
    </location>
</feature>
<dbReference type="EMBL" id="CP032101">
    <property type="protein sequence ID" value="AXX86425.1"/>
    <property type="molecule type" value="Genomic_DNA"/>
</dbReference>
<keyword evidence="2" id="KW-1133">Transmembrane helix</keyword>
<evidence type="ECO:0000313" key="3">
    <source>
        <dbReference type="EMBL" id="AXX86425.1"/>
    </source>
</evidence>
<dbReference type="NCBIfam" id="TIGR00847">
    <property type="entry name" value="ccoS"/>
    <property type="match status" value="1"/>
</dbReference>
<sequence>MIDGTLLMMLVVALVVSFAILGVFIWGAKGGQFDDGEKMMGGLLFDSTEDLNDARKKEQKKMNAKKEQKKSKLDK</sequence>
<dbReference type="KEGG" id="amar:AMRN_0670"/>